<dbReference type="InterPro" id="IPR023187">
    <property type="entry name" value="Tscrpt_reg_MarR-type_CS"/>
</dbReference>
<evidence type="ECO:0000313" key="7">
    <source>
        <dbReference type="Proteomes" id="UP000295722"/>
    </source>
</evidence>
<keyword evidence="2" id="KW-0238">DNA-binding</keyword>
<dbReference type="AlphaFoldDB" id="A0A4R5LZJ0"/>
<dbReference type="SMART" id="SM00347">
    <property type="entry name" value="HTH_MARR"/>
    <property type="match status" value="1"/>
</dbReference>
<dbReference type="InterPro" id="IPR036388">
    <property type="entry name" value="WH-like_DNA-bd_sf"/>
</dbReference>
<proteinExistence type="predicted"/>
<feature type="region of interest" description="Disordered" evidence="4">
    <location>
        <begin position="1"/>
        <end position="40"/>
    </location>
</feature>
<dbReference type="GO" id="GO:0003677">
    <property type="term" value="F:DNA binding"/>
    <property type="evidence" value="ECO:0007669"/>
    <property type="project" value="UniProtKB-KW"/>
</dbReference>
<dbReference type="RefSeq" id="WP_133199435.1">
    <property type="nucleotide sequence ID" value="NZ_JBHUCW010000013.1"/>
</dbReference>
<gene>
    <name evidence="6" type="ORF">EYW47_35275</name>
</gene>
<evidence type="ECO:0000256" key="3">
    <source>
        <dbReference type="ARBA" id="ARBA00023163"/>
    </source>
</evidence>
<dbReference type="GO" id="GO:0003700">
    <property type="term" value="F:DNA-binding transcription factor activity"/>
    <property type="evidence" value="ECO:0007669"/>
    <property type="project" value="InterPro"/>
</dbReference>
<keyword evidence="7" id="KW-1185">Reference proteome</keyword>
<keyword evidence="3" id="KW-0804">Transcription</keyword>
<evidence type="ECO:0000256" key="4">
    <source>
        <dbReference type="SAM" id="MobiDB-lite"/>
    </source>
</evidence>
<dbReference type="PANTHER" id="PTHR33164:SF64">
    <property type="entry name" value="TRANSCRIPTIONAL REGULATOR SLYA"/>
    <property type="match status" value="1"/>
</dbReference>
<name>A0A4R5LZJ0_9BURK</name>
<evidence type="ECO:0000256" key="2">
    <source>
        <dbReference type="ARBA" id="ARBA00023125"/>
    </source>
</evidence>
<dbReference type="InterPro" id="IPR036390">
    <property type="entry name" value="WH_DNA-bd_sf"/>
</dbReference>
<evidence type="ECO:0000256" key="1">
    <source>
        <dbReference type="ARBA" id="ARBA00023015"/>
    </source>
</evidence>
<dbReference type="GO" id="GO:0006950">
    <property type="term" value="P:response to stress"/>
    <property type="evidence" value="ECO:0007669"/>
    <property type="project" value="TreeGrafter"/>
</dbReference>
<feature type="domain" description="HTH marR-type" evidence="5">
    <location>
        <begin position="51"/>
        <end position="182"/>
    </location>
</feature>
<dbReference type="PANTHER" id="PTHR33164">
    <property type="entry name" value="TRANSCRIPTIONAL REGULATOR, MARR FAMILY"/>
    <property type="match status" value="1"/>
</dbReference>
<dbReference type="InterPro" id="IPR000835">
    <property type="entry name" value="HTH_MarR-typ"/>
</dbReference>
<dbReference type="SUPFAM" id="SSF46785">
    <property type="entry name" value="Winged helix' DNA-binding domain"/>
    <property type="match status" value="1"/>
</dbReference>
<keyword evidence="1" id="KW-0805">Transcription regulation</keyword>
<dbReference type="Proteomes" id="UP000295722">
    <property type="component" value="Unassembled WGS sequence"/>
</dbReference>
<dbReference type="PROSITE" id="PS50995">
    <property type="entry name" value="HTH_MARR_2"/>
    <property type="match status" value="1"/>
</dbReference>
<evidence type="ECO:0000313" key="6">
    <source>
        <dbReference type="EMBL" id="TDG18164.1"/>
    </source>
</evidence>
<dbReference type="PROSITE" id="PS01117">
    <property type="entry name" value="HTH_MARR_1"/>
    <property type="match status" value="1"/>
</dbReference>
<organism evidence="6 7">
    <name type="scientific">Paraburkholderia silviterrae</name>
    <dbReference type="NCBI Taxonomy" id="2528715"/>
    <lineage>
        <taxon>Bacteria</taxon>
        <taxon>Pseudomonadati</taxon>
        <taxon>Pseudomonadota</taxon>
        <taxon>Betaproteobacteria</taxon>
        <taxon>Burkholderiales</taxon>
        <taxon>Burkholderiaceae</taxon>
        <taxon>Paraburkholderia</taxon>
    </lineage>
</organism>
<dbReference type="EMBL" id="SMRP01000034">
    <property type="protein sequence ID" value="TDG18164.1"/>
    <property type="molecule type" value="Genomic_DNA"/>
</dbReference>
<dbReference type="OrthoDB" id="8962745at2"/>
<comment type="caution">
    <text evidence="6">The sequence shown here is derived from an EMBL/GenBank/DDBJ whole genome shotgun (WGS) entry which is preliminary data.</text>
</comment>
<protein>
    <submittedName>
        <fullName evidence="6">MarR family transcriptional regulator</fullName>
    </submittedName>
</protein>
<evidence type="ECO:0000259" key="5">
    <source>
        <dbReference type="PROSITE" id="PS50995"/>
    </source>
</evidence>
<dbReference type="InterPro" id="IPR039422">
    <property type="entry name" value="MarR/SlyA-like"/>
</dbReference>
<sequence length="186" mass="20007">MNTESIPKPIPKPTPTRASKRTATRATKPSAPAPAQTDLAAPEAAPMRFLDTYLAALLARASSLISDEFHATLARKKIPVLQWRVLACLSDGSLPMGDLGRVILAKQPTVSKLIDRMEAAGLVARQEDPASRRRTLVALTPHGSTLAAELVVLALEHEASVLLPFAPETAKIFVDVLRQLIAQHSK</sequence>
<accession>A0A4R5LZJ0</accession>
<dbReference type="Gene3D" id="1.10.10.10">
    <property type="entry name" value="Winged helix-like DNA-binding domain superfamily/Winged helix DNA-binding domain"/>
    <property type="match status" value="1"/>
</dbReference>
<reference evidence="6 7" key="1">
    <citation type="submission" date="2019-03" db="EMBL/GenBank/DDBJ databases">
        <title>Paraburkholderia sp. 4M-K11, isolated from subtropical forest soil.</title>
        <authorList>
            <person name="Gao Z.-H."/>
            <person name="Qiu L.-H."/>
        </authorList>
    </citation>
    <scope>NUCLEOTIDE SEQUENCE [LARGE SCALE GENOMIC DNA]</scope>
    <source>
        <strain evidence="6 7">4M-K11</strain>
    </source>
</reference>
<dbReference type="Pfam" id="PF12802">
    <property type="entry name" value="MarR_2"/>
    <property type="match status" value="1"/>
</dbReference>